<keyword evidence="4 10" id="KW-0812">Transmembrane</keyword>
<organism evidence="11 12">
    <name type="scientific">Batrachochytrium salamandrivorans</name>
    <dbReference type="NCBI Taxonomy" id="1357716"/>
    <lineage>
        <taxon>Eukaryota</taxon>
        <taxon>Fungi</taxon>
        <taxon>Fungi incertae sedis</taxon>
        <taxon>Chytridiomycota</taxon>
        <taxon>Chytridiomycota incertae sedis</taxon>
        <taxon>Chytridiomycetes</taxon>
        <taxon>Rhizophydiales</taxon>
        <taxon>Rhizophydiales incertae sedis</taxon>
        <taxon>Batrachochytrium</taxon>
    </lineage>
</organism>
<dbReference type="Pfam" id="PF09801">
    <property type="entry name" value="SYS1"/>
    <property type="match status" value="1"/>
</dbReference>
<sequence length="194" mass="21447">MAQGASFRAGTFDPTLLLSQIVALQCSYYICLSLLVGLLAVLTGAPFTLHHLLSFTEIDSSTALGWSLFLAFLVTAFISCFLLLVIVERTRLCIDFACTLHLLHLLLVTFYSNSIPNSFLWWMLLIVSTVITALGGERLCIWRELEPIALSGGTATAKRATEERADRPGRRRRGEPDVDDIELEKLNSAGSDMH</sequence>
<keyword evidence="12" id="KW-1185">Reference proteome</keyword>
<evidence type="ECO:0000256" key="9">
    <source>
        <dbReference type="SAM" id="MobiDB-lite"/>
    </source>
</evidence>
<keyword evidence="5" id="KW-0653">Protein transport</keyword>
<evidence type="ECO:0000256" key="2">
    <source>
        <dbReference type="ARBA" id="ARBA00008160"/>
    </source>
</evidence>
<comment type="caution">
    <text evidence="11">The sequence shown here is derived from an EMBL/GenBank/DDBJ whole genome shotgun (WGS) entry which is preliminary data.</text>
</comment>
<keyword evidence="6 10" id="KW-1133">Transmembrane helix</keyword>
<dbReference type="EMBL" id="JAFCIX010000436">
    <property type="protein sequence ID" value="KAH6590155.1"/>
    <property type="molecule type" value="Genomic_DNA"/>
</dbReference>
<keyword evidence="8 10" id="KW-0472">Membrane</keyword>
<evidence type="ECO:0000256" key="5">
    <source>
        <dbReference type="ARBA" id="ARBA00022927"/>
    </source>
</evidence>
<proteinExistence type="inferred from homology"/>
<comment type="similarity">
    <text evidence="2">Belongs to the SYS1 family.</text>
</comment>
<feature type="transmembrane region" description="Helical" evidence="10">
    <location>
        <begin position="119"/>
        <end position="136"/>
    </location>
</feature>
<name>A0ABQ8F3Y3_9FUNG</name>
<evidence type="ECO:0000256" key="7">
    <source>
        <dbReference type="ARBA" id="ARBA00023034"/>
    </source>
</evidence>
<accession>A0ABQ8F3Y3</accession>
<feature type="transmembrane region" description="Helical" evidence="10">
    <location>
        <begin position="63"/>
        <end position="85"/>
    </location>
</feature>
<feature type="transmembrane region" description="Helical" evidence="10">
    <location>
        <begin position="21"/>
        <end position="43"/>
    </location>
</feature>
<keyword evidence="7" id="KW-0333">Golgi apparatus</keyword>
<feature type="transmembrane region" description="Helical" evidence="10">
    <location>
        <begin position="92"/>
        <end position="113"/>
    </location>
</feature>
<evidence type="ECO:0000256" key="6">
    <source>
        <dbReference type="ARBA" id="ARBA00022989"/>
    </source>
</evidence>
<evidence type="ECO:0000256" key="8">
    <source>
        <dbReference type="ARBA" id="ARBA00023136"/>
    </source>
</evidence>
<reference evidence="11 12" key="1">
    <citation type="submission" date="2021-02" db="EMBL/GenBank/DDBJ databases">
        <title>Variation within the Batrachochytrium salamandrivorans European outbreak.</title>
        <authorList>
            <person name="Kelly M."/>
            <person name="Pasmans F."/>
            <person name="Shea T.P."/>
            <person name="Munoz J.F."/>
            <person name="Carranza S."/>
            <person name="Cuomo C.A."/>
            <person name="Martel A."/>
        </authorList>
    </citation>
    <scope>NUCLEOTIDE SEQUENCE [LARGE SCALE GENOMIC DNA]</scope>
    <source>
        <strain evidence="11 12">AMFP18/2</strain>
    </source>
</reference>
<evidence type="ECO:0000256" key="1">
    <source>
        <dbReference type="ARBA" id="ARBA00004653"/>
    </source>
</evidence>
<feature type="region of interest" description="Disordered" evidence="9">
    <location>
        <begin position="156"/>
        <end position="178"/>
    </location>
</feature>
<feature type="compositionally biased region" description="Basic and acidic residues" evidence="9">
    <location>
        <begin position="159"/>
        <end position="168"/>
    </location>
</feature>
<evidence type="ECO:0000313" key="11">
    <source>
        <dbReference type="EMBL" id="KAH6590155.1"/>
    </source>
</evidence>
<protein>
    <recommendedName>
        <fullName evidence="13">Protein SYS1</fullName>
    </recommendedName>
</protein>
<evidence type="ECO:0000256" key="3">
    <source>
        <dbReference type="ARBA" id="ARBA00022448"/>
    </source>
</evidence>
<evidence type="ECO:0000313" key="12">
    <source>
        <dbReference type="Proteomes" id="UP001648503"/>
    </source>
</evidence>
<keyword evidence="3" id="KW-0813">Transport</keyword>
<dbReference type="Proteomes" id="UP001648503">
    <property type="component" value="Unassembled WGS sequence"/>
</dbReference>
<dbReference type="PANTHER" id="PTHR12952:SF0">
    <property type="entry name" value="PROTEIN SYS1 HOMOLOG"/>
    <property type="match status" value="1"/>
</dbReference>
<evidence type="ECO:0008006" key="13">
    <source>
        <dbReference type="Google" id="ProtNLM"/>
    </source>
</evidence>
<dbReference type="PANTHER" id="PTHR12952">
    <property type="entry name" value="SYS1"/>
    <property type="match status" value="1"/>
</dbReference>
<comment type="subcellular location">
    <subcellularLocation>
        <location evidence="1">Golgi apparatus membrane</location>
        <topology evidence="1">Multi-pass membrane protein</topology>
    </subcellularLocation>
</comment>
<dbReference type="InterPro" id="IPR019185">
    <property type="entry name" value="Integral_membrane_SYS1-rel"/>
</dbReference>
<gene>
    <name evidence="11" type="ORF">BASA50_009568</name>
</gene>
<evidence type="ECO:0000256" key="4">
    <source>
        <dbReference type="ARBA" id="ARBA00022692"/>
    </source>
</evidence>
<evidence type="ECO:0000256" key="10">
    <source>
        <dbReference type="SAM" id="Phobius"/>
    </source>
</evidence>